<dbReference type="Proteomes" id="UP001596122">
    <property type="component" value="Unassembled WGS sequence"/>
</dbReference>
<organism evidence="2 3">
    <name type="scientific">Aquipuribacter nitratireducens</name>
    <dbReference type="NCBI Taxonomy" id="650104"/>
    <lineage>
        <taxon>Bacteria</taxon>
        <taxon>Bacillati</taxon>
        <taxon>Actinomycetota</taxon>
        <taxon>Actinomycetes</taxon>
        <taxon>Micrococcales</taxon>
        <taxon>Intrasporangiaceae</taxon>
        <taxon>Aquipuribacter</taxon>
    </lineage>
</organism>
<feature type="region of interest" description="Disordered" evidence="1">
    <location>
        <begin position="43"/>
        <end position="66"/>
    </location>
</feature>
<dbReference type="CDD" id="cd21631">
    <property type="entry name" value="RHH_CopG_NikR-like"/>
    <property type="match status" value="1"/>
</dbReference>
<dbReference type="Pfam" id="PF09957">
    <property type="entry name" value="VapB_antitoxin"/>
    <property type="match status" value="1"/>
</dbReference>
<dbReference type="InterPro" id="IPR010985">
    <property type="entry name" value="Ribbon_hlx_hlx"/>
</dbReference>
<reference evidence="3" key="1">
    <citation type="journal article" date="2019" name="Int. J. Syst. Evol. Microbiol.">
        <title>The Global Catalogue of Microorganisms (GCM) 10K type strain sequencing project: providing services to taxonomists for standard genome sequencing and annotation.</title>
        <authorList>
            <consortium name="The Broad Institute Genomics Platform"/>
            <consortium name="The Broad Institute Genome Sequencing Center for Infectious Disease"/>
            <person name="Wu L."/>
            <person name="Ma J."/>
        </authorList>
    </citation>
    <scope>NUCLEOTIDE SEQUENCE [LARGE SCALE GENOMIC DNA]</scope>
    <source>
        <strain evidence="3">CCUG 43114</strain>
    </source>
</reference>
<sequence length="79" mass="8520">MRTTLNLDDDLVGRAKAEALRSGRTLTSVIEDALRESLSRAAAGEGTERFELRPFSGDGLQPGVDLDDTASLLDLMERG</sequence>
<keyword evidence="3" id="KW-1185">Reference proteome</keyword>
<accession>A0ABW0GN26</accession>
<proteinExistence type="predicted"/>
<dbReference type="InterPro" id="IPR019239">
    <property type="entry name" value="VapB_antitoxin"/>
</dbReference>
<evidence type="ECO:0000313" key="3">
    <source>
        <dbReference type="Proteomes" id="UP001596122"/>
    </source>
</evidence>
<evidence type="ECO:0000256" key="1">
    <source>
        <dbReference type="SAM" id="MobiDB-lite"/>
    </source>
</evidence>
<protein>
    <submittedName>
        <fullName evidence="2">Type II toxin-antitoxin system VapB family antitoxin</fullName>
    </submittedName>
</protein>
<evidence type="ECO:0000313" key="2">
    <source>
        <dbReference type="EMBL" id="MFC5381353.1"/>
    </source>
</evidence>
<dbReference type="SUPFAM" id="SSF47598">
    <property type="entry name" value="Ribbon-helix-helix"/>
    <property type="match status" value="1"/>
</dbReference>
<name>A0ABW0GN26_9MICO</name>
<gene>
    <name evidence="2" type="ORF">ACFPJ6_11165</name>
</gene>
<dbReference type="RefSeq" id="WP_340269244.1">
    <property type="nucleotide sequence ID" value="NZ_JBBEOG010000004.1"/>
</dbReference>
<comment type="caution">
    <text evidence="2">The sequence shown here is derived from an EMBL/GenBank/DDBJ whole genome shotgun (WGS) entry which is preliminary data.</text>
</comment>
<dbReference type="EMBL" id="JBHSLD010000009">
    <property type="protein sequence ID" value="MFC5381353.1"/>
    <property type="molecule type" value="Genomic_DNA"/>
</dbReference>